<organism evidence="9 10">
    <name type="scientific">Trichonephila inaurata madagascariensis</name>
    <dbReference type="NCBI Taxonomy" id="2747483"/>
    <lineage>
        <taxon>Eukaryota</taxon>
        <taxon>Metazoa</taxon>
        <taxon>Ecdysozoa</taxon>
        <taxon>Arthropoda</taxon>
        <taxon>Chelicerata</taxon>
        <taxon>Arachnida</taxon>
        <taxon>Araneae</taxon>
        <taxon>Araneomorphae</taxon>
        <taxon>Entelegynae</taxon>
        <taxon>Araneoidea</taxon>
        <taxon>Nephilidae</taxon>
        <taxon>Trichonephila</taxon>
        <taxon>Trichonephila inaurata</taxon>
    </lineage>
</organism>
<feature type="region of interest" description="Disordered" evidence="5">
    <location>
        <begin position="503"/>
        <end position="522"/>
    </location>
</feature>
<feature type="transmembrane region" description="Helical" evidence="6">
    <location>
        <begin position="264"/>
        <end position="289"/>
    </location>
</feature>
<gene>
    <name evidence="9" type="primary">DCST1</name>
    <name evidence="9" type="ORF">TNIN_187701</name>
</gene>
<evidence type="ECO:0000256" key="3">
    <source>
        <dbReference type="ARBA" id="ARBA00022989"/>
    </source>
</evidence>
<evidence type="ECO:0000259" key="8">
    <source>
        <dbReference type="Pfam" id="PF26037"/>
    </source>
</evidence>
<evidence type="ECO:0000256" key="1">
    <source>
        <dbReference type="ARBA" id="ARBA00004141"/>
    </source>
</evidence>
<dbReference type="PANTHER" id="PTHR21041:SF17">
    <property type="entry name" value="E3 UBIQUITIN-PROTEIN LIGASE DCST1"/>
    <property type="match status" value="1"/>
</dbReference>
<feature type="transmembrane region" description="Helical" evidence="6">
    <location>
        <begin position="358"/>
        <end position="375"/>
    </location>
</feature>
<dbReference type="InterPro" id="IPR058842">
    <property type="entry name" value="DCST1_C"/>
</dbReference>
<feature type="domain" description="Dendritic cell-specific transmembrane protein-like" evidence="7">
    <location>
        <begin position="213"/>
        <end position="403"/>
    </location>
</feature>
<evidence type="ECO:0000256" key="4">
    <source>
        <dbReference type="ARBA" id="ARBA00023136"/>
    </source>
</evidence>
<dbReference type="AlphaFoldDB" id="A0A8X6Y1N2"/>
<protein>
    <submittedName>
        <fullName evidence="9">E3 ubiquitin-protein ligase DCST1</fullName>
    </submittedName>
</protein>
<evidence type="ECO:0000313" key="9">
    <source>
        <dbReference type="EMBL" id="GFY63309.1"/>
    </source>
</evidence>
<sequence>IRDDEDVKPDISETEQLDKDLNHESRVNIIKGKFSRVKKKFGAESESKYGMKSEFRCEGIFTKGVKACYKSFSAAYDRCHSYLPLIGYLLCWPMKLTFICDLASSFMEKRSCNSDVAMTAGIGEGIDTAEAVQKEFDKQFGVSMQYKLEIPPEKIDQIMPQDISASIEHQFEKRKRILDFCLNMVNRLVALTFLHVFNASRKYCDRYLKVIEHDNKYITPYFRHIDARRHRQGKKTLLPLKKSEKIELMTPFNFKLTKEEKHSMIFITLRLIGEATTVTLLLGFDWIFYEFLMLIQRHAHVTYHQTGAHHIKMTIFGDGFVGNMVRSIMKGFDKKHSVDEVTTTAECLPQPTKLEPKTIYTIYGLFLLIFILALFQSYFMRMRRVICSFYYPKREKKRILFLYNDRLKKRKSYLKYMRHRIRKSARKQAIELESGVFFSLRHMYPKCCGWLGNIGLGKRKCLVCEEVESWKVRFMICSEECPFSYCPECWKDIKGMCYVCSPDDDDDSPPSEDDLDNDNTEE</sequence>
<dbReference type="Proteomes" id="UP000886998">
    <property type="component" value="Unassembled WGS sequence"/>
</dbReference>
<feature type="non-terminal residue" evidence="9">
    <location>
        <position position="1"/>
    </location>
</feature>
<accession>A0A8X6Y1N2</accession>
<name>A0A8X6Y1N2_9ARAC</name>
<dbReference type="Pfam" id="PF26037">
    <property type="entry name" value="zf-RING_DCST1_C"/>
    <property type="match status" value="1"/>
</dbReference>
<reference evidence="9" key="1">
    <citation type="submission" date="2020-08" db="EMBL/GenBank/DDBJ databases">
        <title>Multicomponent nature underlies the extraordinary mechanical properties of spider dragline silk.</title>
        <authorList>
            <person name="Kono N."/>
            <person name="Nakamura H."/>
            <person name="Mori M."/>
            <person name="Yoshida Y."/>
            <person name="Ohtoshi R."/>
            <person name="Malay A.D."/>
            <person name="Moran D.A.P."/>
            <person name="Tomita M."/>
            <person name="Numata K."/>
            <person name="Arakawa K."/>
        </authorList>
    </citation>
    <scope>NUCLEOTIDE SEQUENCE</scope>
</reference>
<comment type="subcellular location">
    <subcellularLocation>
        <location evidence="1">Membrane</location>
        <topology evidence="1">Multi-pass membrane protein</topology>
    </subcellularLocation>
</comment>
<comment type="caution">
    <text evidence="9">The sequence shown here is derived from an EMBL/GenBank/DDBJ whole genome shotgun (WGS) entry which is preliminary data.</text>
</comment>
<evidence type="ECO:0000256" key="6">
    <source>
        <dbReference type="SAM" id="Phobius"/>
    </source>
</evidence>
<keyword evidence="10" id="KW-1185">Reference proteome</keyword>
<feature type="domain" description="E3 ubiquitin-protein ligase DCST1-like C-terminal" evidence="8">
    <location>
        <begin position="459"/>
        <end position="502"/>
    </location>
</feature>
<dbReference type="OrthoDB" id="6514499at2759"/>
<dbReference type="PANTHER" id="PTHR21041">
    <property type="entry name" value="DENDRITIC CELL-SPECIFIC TRANSMEMBRANE PROTEIN"/>
    <property type="match status" value="1"/>
</dbReference>
<dbReference type="InterPro" id="IPR051856">
    <property type="entry name" value="CSR-E3_Ligase_Protein"/>
</dbReference>
<evidence type="ECO:0000259" key="7">
    <source>
        <dbReference type="Pfam" id="PF07782"/>
    </source>
</evidence>
<dbReference type="EMBL" id="BMAV01014719">
    <property type="protein sequence ID" value="GFY63309.1"/>
    <property type="molecule type" value="Genomic_DNA"/>
</dbReference>
<dbReference type="GO" id="GO:0016020">
    <property type="term" value="C:membrane"/>
    <property type="evidence" value="ECO:0007669"/>
    <property type="project" value="UniProtKB-SubCell"/>
</dbReference>
<proteinExistence type="predicted"/>
<keyword evidence="4 6" id="KW-0472">Membrane</keyword>
<evidence type="ECO:0000256" key="2">
    <source>
        <dbReference type="ARBA" id="ARBA00022692"/>
    </source>
</evidence>
<evidence type="ECO:0000256" key="5">
    <source>
        <dbReference type="SAM" id="MobiDB-lite"/>
    </source>
</evidence>
<dbReference type="InterPro" id="IPR012858">
    <property type="entry name" value="DC_STAMP-like"/>
</dbReference>
<keyword evidence="3 6" id="KW-1133">Transmembrane helix</keyword>
<keyword evidence="2 6" id="KW-0812">Transmembrane</keyword>
<evidence type="ECO:0000313" key="10">
    <source>
        <dbReference type="Proteomes" id="UP000886998"/>
    </source>
</evidence>
<dbReference type="Pfam" id="PF07782">
    <property type="entry name" value="DC_STAMP"/>
    <property type="match status" value="1"/>
</dbReference>